<feature type="transmembrane region" description="Helical" evidence="6">
    <location>
        <begin position="220"/>
        <end position="238"/>
    </location>
</feature>
<dbReference type="Gene3D" id="3.30.40.10">
    <property type="entry name" value="Zinc/RING finger domain, C3HC4 (zinc finger)"/>
    <property type="match status" value="1"/>
</dbReference>
<keyword evidence="2 4" id="KW-0863">Zinc-finger</keyword>
<keyword evidence="6" id="KW-0472">Membrane</keyword>
<dbReference type="InterPro" id="IPR013083">
    <property type="entry name" value="Znf_RING/FYVE/PHD"/>
</dbReference>
<accession>A0A8J9X852</accession>
<evidence type="ECO:0000259" key="7">
    <source>
        <dbReference type="PROSITE" id="PS50089"/>
    </source>
</evidence>
<dbReference type="SMART" id="SM00184">
    <property type="entry name" value="RING"/>
    <property type="match status" value="1"/>
</dbReference>
<dbReference type="GO" id="GO:0008270">
    <property type="term" value="F:zinc ion binding"/>
    <property type="evidence" value="ECO:0007669"/>
    <property type="project" value="UniProtKB-KW"/>
</dbReference>
<name>A0A8J9X852_PHATR</name>
<keyword evidence="1" id="KW-0479">Metal-binding</keyword>
<keyword evidence="3" id="KW-0862">Zinc</keyword>
<feature type="compositionally biased region" description="Acidic residues" evidence="5">
    <location>
        <begin position="96"/>
        <end position="110"/>
    </location>
</feature>
<keyword evidence="6" id="KW-1133">Transmembrane helix</keyword>
<evidence type="ECO:0000256" key="4">
    <source>
        <dbReference type="PROSITE-ProRule" id="PRU00175"/>
    </source>
</evidence>
<dbReference type="EMBL" id="OU594945">
    <property type="protein sequence ID" value="CAG9289156.1"/>
    <property type="molecule type" value="Genomic_DNA"/>
</dbReference>
<feature type="region of interest" description="Disordered" evidence="5">
    <location>
        <begin position="1"/>
        <end position="114"/>
    </location>
</feature>
<dbReference type="Proteomes" id="UP000836788">
    <property type="component" value="Chromosome 4"/>
</dbReference>
<dbReference type="SUPFAM" id="SSF57850">
    <property type="entry name" value="RING/U-box"/>
    <property type="match status" value="1"/>
</dbReference>
<sequence length="484" mass="53737">MFPPSRIREPSVERQSLTRAPLAQQDGSSTASTPVQGNPYPSERSPRTSPASYGATSSMEDSLATNLRTGSLLDTLDDSSRVSGNAPPRNHVEEPTHEEDEDNGDEDSEADENRQELSVALLTRRIRCLFGILTGPIAPLGGMVVATLFWLLIASLQTWDVVCSHPLKGYALISAVLLAYTPLHYRWRSLLMTAARRNENDAQAQAPLDRPRAVRHMDQCFHTVALLYVYGGITLVQTCRQDMDGEMDLLLSVTDTVEEGVNSSQTVGAPVDHVNTCAATCPNVYQALVIYVASLELFTLSLILPLLCLPFIYLWFLRRATNEASLWTDVLRNQLRDDDLVRRNGNVLASTILERLEAVHLVEDDGSTEESLRVWVVPVKAQTTERRDAKDVKECCICMEDFAIQPPMDVESGILQSLVDNGSDEDIVQTRVCGHLYHRRCISSWVGGQWTPETVSVGDERKARRTTCPLCRADLRPPPDNYSA</sequence>
<feature type="transmembrane region" description="Helical" evidence="6">
    <location>
        <begin position="128"/>
        <end position="153"/>
    </location>
</feature>
<organism evidence="8">
    <name type="scientific">Phaeodactylum tricornutum</name>
    <name type="common">Diatom</name>
    <dbReference type="NCBI Taxonomy" id="2850"/>
    <lineage>
        <taxon>Eukaryota</taxon>
        <taxon>Sar</taxon>
        <taxon>Stramenopiles</taxon>
        <taxon>Ochrophyta</taxon>
        <taxon>Bacillariophyta</taxon>
        <taxon>Bacillariophyceae</taxon>
        <taxon>Bacillariophycidae</taxon>
        <taxon>Naviculales</taxon>
        <taxon>Phaeodactylaceae</taxon>
        <taxon>Phaeodactylum</taxon>
    </lineage>
</organism>
<feature type="compositionally biased region" description="Polar residues" evidence="5">
    <location>
        <begin position="25"/>
        <end position="36"/>
    </location>
</feature>
<feature type="compositionally biased region" description="Polar residues" evidence="5">
    <location>
        <begin position="47"/>
        <end position="69"/>
    </location>
</feature>
<feature type="compositionally biased region" description="Basic and acidic residues" evidence="5">
    <location>
        <begin position="1"/>
        <end position="12"/>
    </location>
</feature>
<dbReference type="AlphaFoldDB" id="A0A8J9X852"/>
<evidence type="ECO:0000313" key="8">
    <source>
        <dbReference type="EMBL" id="CAG9289156.1"/>
    </source>
</evidence>
<protein>
    <recommendedName>
        <fullName evidence="7">RING-type domain-containing protein</fullName>
    </recommendedName>
</protein>
<feature type="transmembrane region" description="Helical" evidence="6">
    <location>
        <begin position="288"/>
        <end position="316"/>
    </location>
</feature>
<dbReference type="InterPro" id="IPR001841">
    <property type="entry name" value="Znf_RING"/>
</dbReference>
<evidence type="ECO:0000256" key="2">
    <source>
        <dbReference type="ARBA" id="ARBA00022771"/>
    </source>
</evidence>
<evidence type="ECO:0000256" key="5">
    <source>
        <dbReference type="SAM" id="MobiDB-lite"/>
    </source>
</evidence>
<feature type="transmembrane region" description="Helical" evidence="6">
    <location>
        <begin position="169"/>
        <end position="187"/>
    </location>
</feature>
<evidence type="ECO:0000256" key="1">
    <source>
        <dbReference type="ARBA" id="ARBA00022723"/>
    </source>
</evidence>
<dbReference type="PROSITE" id="PS50089">
    <property type="entry name" value="ZF_RING_2"/>
    <property type="match status" value="1"/>
</dbReference>
<reference evidence="8" key="1">
    <citation type="submission" date="2022-02" db="EMBL/GenBank/DDBJ databases">
        <authorList>
            <person name="Giguere J D."/>
        </authorList>
    </citation>
    <scope>NUCLEOTIDE SEQUENCE</scope>
    <source>
        <strain evidence="8">CCAP 1055/1</strain>
    </source>
</reference>
<proteinExistence type="predicted"/>
<evidence type="ECO:0000256" key="3">
    <source>
        <dbReference type="ARBA" id="ARBA00022833"/>
    </source>
</evidence>
<feature type="domain" description="RING-type" evidence="7">
    <location>
        <begin position="395"/>
        <end position="472"/>
    </location>
</feature>
<dbReference type="PANTHER" id="PTHR45969">
    <property type="entry name" value="RING ZINC FINGER PROTEIN-RELATED"/>
    <property type="match status" value="1"/>
</dbReference>
<evidence type="ECO:0000256" key="6">
    <source>
        <dbReference type="SAM" id="Phobius"/>
    </source>
</evidence>
<keyword evidence="6" id="KW-0812">Transmembrane</keyword>
<gene>
    <name evidence="8" type="ORF">PTTT1_LOCUS40757</name>
</gene>